<organism evidence="4 5">
    <name type="scientific">Trypanosoma theileri</name>
    <dbReference type="NCBI Taxonomy" id="67003"/>
    <lineage>
        <taxon>Eukaryota</taxon>
        <taxon>Discoba</taxon>
        <taxon>Euglenozoa</taxon>
        <taxon>Kinetoplastea</taxon>
        <taxon>Metakinetoplastina</taxon>
        <taxon>Trypanosomatida</taxon>
        <taxon>Trypanosomatidae</taxon>
        <taxon>Trypanosoma</taxon>
    </lineage>
</organism>
<evidence type="ECO:0000256" key="2">
    <source>
        <dbReference type="SAM" id="Phobius"/>
    </source>
</evidence>
<feature type="chain" id="PRO_5012213649" evidence="3">
    <location>
        <begin position="30"/>
        <end position="456"/>
    </location>
</feature>
<name>A0A1X0NL36_9TRYP</name>
<comment type="caution">
    <text evidence="4">The sequence shown here is derived from an EMBL/GenBank/DDBJ whole genome shotgun (WGS) entry which is preliminary data.</text>
</comment>
<keyword evidence="2" id="KW-1133">Transmembrane helix</keyword>
<protein>
    <submittedName>
        <fullName evidence="4">Uncharacterized protein</fullName>
    </submittedName>
</protein>
<reference evidence="4 5" key="1">
    <citation type="submission" date="2017-03" db="EMBL/GenBank/DDBJ databases">
        <title>An alternative strategy for trypanosome survival in the mammalian bloodstream revealed through genome and transcriptome analysis of the ubiquitous bovine parasite Trypanosoma (Megatrypanum) theileri.</title>
        <authorList>
            <person name="Kelly S."/>
            <person name="Ivens A."/>
            <person name="Mott A."/>
            <person name="O'Neill E."/>
            <person name="Emms D."/>
            <person name="Macleod O."/>
            <person name="Voorheis P."/>
            <person name="Matthews J."/>
            <person name="Matthews K."/>
            <person name="Carrington M."/>
        </authorList>
    </citation>
    <scope>NUCLEOTIDE SEQUENCE [LARGE SCALE GENOMIC DNA]</scope>
    <source>
        <strain evidence="4">Edinburgh</strain>
    </source>
</reference>
<dbReference type="Proteomes" id="UP000192257">
    <property type="component" value="Unassembled WGS sequence"/>
</dbReference>
<sequence length="456" mass="51221">MTMMSIQLRRVVYLLVLLQCFVCVSYAEGKEGVDSREPKRSEEERLEERLTRVVDRVYVTFVRGSGCLSLWKEVVGEFNNSVGGLPAIAGKSSEPVKTLAGIESLGGETVEKTTSEIKGGISALEDIVDAVEKTITLGKETRWVAINCLSSRGEWDGEKVQFASNIDYFAGLLGKGIEETVERMRLVRNCSKIQEEMSYLAGNLTAHEATSNFVLRGSDKALEAAKVAMETAITNLKKVKDLGGDHEGKYKDIKLQIEDVIKKGDAKVTELKSILKKLPFAKQQQKPTQGIGERLDKAWGGEARQKADEMVPKVNKMVEEELAKREEAKRLEKEEQERKARETQEQIEREQAQRAAEAEEQRKREEQAQKDAEVREQENNEQARRAREAREQKENEQAQKVRGAQDKLVEEGRAKEKAREMAEMTKKKDGSLSPALVHNPLLLMLLLCVLGCILVC</sequence>
<feature type="region of interest" description="Disordered" evidence="1">
    <location>
        <begin position="281"/>
        <end position="314"/>
    </location>
</feature>
<dbReference type="RefSeq" id="XP_028879423.1">
    <property type="nucleotide sequence ID" value="XM_029029154.1"/>
</dbReference>
<dbReference type="VEuPathDB" id="TriTrypDB:TM35_000351010"/>
<proteinExistence type="predicted"/>
<dbReference type="AlphaFoldDB" id="A0A1X0NL36"/>
<keyword evidence="3" id="KW-0732">Signal</keyword>
<feature type="region of interest" description="Disordered" evidence="1">
    <location>
        <begin position="326"/>
        <end position="426"/>
    </location>
</feature>
<keyword evidence="5" id="KW-1185">Reference proteome</keyword>
<dbReference type="GeneID" id="39988934"/>
<keyword evidence="2" id="KW-0472">Membrane</keyword>
<accession>A0A1X0NL36</accession>
<dbReference type="STRING" id="67003.A0A1X0NL36"/>
<evidence type="ECO:0000313" key="5">
    <source>
        <dbReference type="Proteomes" id="UP000192257"/>
    </source>
</evidence>
<keyword evidence="2" id="KW-0812">Transmembrane</keyword>
<feature type="signal peptide" evidence="3">
    <location>
        <begin position="1"/>
        <end position="29"/>
    </location>
</feature>
<feature type="transmembrane region" description="Helical" evidence="2">
    <location>
        <begin position="436"/>
        <end position="455"/>
    </location>
</feature>
<evidence type="ECO:0000313" key="4">
    <source>
        <dbReference type="EMBL" id="ORC85357.1"/>
    </source>
</evidence>
<evidence type="ECO:0000256" key="1">
    <source>
        <dbReference type="SAM" id="MobiDB-lite"/>
    </source>
</evidence>
<dbReference type="EMBL" id="NBCO01000035">
    <property type="protein sequence ID" value="ORC85357.1"/>
    <property type="molecule type" value="Genomic_DNA"/>
</dbReference>
<evidence type="ECO:0000256" key="3">
    <source>
        <dbReference type="SAM" id="SignalP"/>
    </source>
</evidence>
<feature type="compositionally biased region" description="Basic and acidic residues" evidence="1">
    <location>
        <begin position="293"/>
        <end position="314"/>
    </location>
</feature>
<gene>
    <name evidence="4" type="ORF">TM35_000351010</name>
</gene>